<dbReference type="Proteomes" id="UP001140094">
    <property type="component" value="Unassembled WGS sequence"/>
</dbReference>
<feature type="region of interest" description="Disordered" evidence="1">
    <location>
        <begin position="894"/>
        <end position="964"/>
    </location>
</feature>
<reference evidence="4" key="1">
    <citation type="submission" date="2022-07" db="EMBL/GenBank/DDBJ databases">
        <title>Phylogenomic reconstructions and comparative analyses of Kickxellomycotina fungi.</title>
        <authorList>
            <person name="Reynolds N.K."/>
            <person name="Stajich J.E."/>
            <person name="Barry K."/>
            <person name="Grigoriev I.V."/>
            <person name="Crous P."/>
            <person name="Smith M.E."/>
        </authorList>
    </citation>
    <scope>NUCLEOTIDE SEQUENCE</scope>
    <source>
        <strain evidence="4">NRRL 1565</strain>
    </source>
</reference>
<dbReference type="InterPro" id="IPR001932">
    <property type="entry name" value="PPM-type_phosphatase-like_dom"/>
</dbReference>
<dbReference type="AlphaFoldDB" id="A0A9W8HTM3"/>
<dbReference type="InterPro" id="IPR001054">
    <property type="entry name" value="A/G_cyclase"/>
</dbReference>
<proteinExistence type="predicted"/>
<dbReference type="CDD" id="cd00143">
    <property type="entry name" value="PP2Cc"/>
    <property type="match status" value="1"/>
</dbReference>
<evidence type="ECO:0000313" key="4">
    <source>
        <dbReference type="EMBL" id="KAJ2799858.1"/>
    </source>
</evidence>
<feature type="compositionally biased region" description="Polar residues" evidence="1">
    <location>
        <begin position="894"/>
        <end position="935"/>
    </location>
</feature>
<accession>A0A9W8HTM3</accession>
<dbReference type="CDD" id="cd07302">
    <property type="entry name" value="CHD"/>
    <property type="match status" value="1"/>
</dbReference>
<dbReference type="SMART" id="SM00332">
    <property type="entry name" value="PP2Cc"/>
    <property type="match status" value="1"/>
</dbReference>
<evidence type="ECO:0000313" key="5">
    <source>
        <dbReference type="Proteomes" id="UP001140094"/>
    </source>
</evidence>
<dbReference type="GO" id="GO:0004016">
    <property type="term" value="F:adenylate cyclase activity"/>
    <property type="evidence" value="ECO:0007669"/>
    <property type="project" value="UniProtKB-EC"/>
</dbReference>
<dbReference type="Pfam" id="PF00211">
    <property type="entry name" value="Guanylate_cyc"/>
    <property type="match status" value="1"/>
</dbReference>
<feature type="domain" description="PPM-type phosphatase" evidence="3">
    <location>
        <begin position="1"/>
        <end position="187"/>
    </location>
</feature>
<feature type="domain" description="Guanylate cyclase" evidence="2">
    <location>
        <begin position="327"/>
        <end position="483"/>
    </location>
</feature>
<name>A0A9W8HTM3_9FUNG</name>
<dbReference type="GO" id="GO:0009190">
    <property type="term" value="P:cyclic nucleotide biosynthetic process"/>
    <property type="evidence" value="ECO:0007669"/>
    <property type="project" value="InterPro"/>
</dbReference>
<evidence type="ECO:0000259" key="2">
    <source>
        <dbReference type="PROSITE" id="PS50125"/>
    </source>
</evidence>
<dbReference type="PANTHER" id="PTHR43081:SF1">
    <property type="entry name" value="ADENYLATE CYCLASE, TERMINAL-DIFFERENTIATION SPECIFIC"/>
    <property type="match status" value="1"/>
</dbReference>
<dbReference type="Pfam" id="PF00481">
    <property type="entry name" value="PP2C"/>
    <property type="match status" value="1"/>
</dbReference>
<dbReference type="OrthoDB" id="2021138at2759"/>
<dbReference type="PANTHER" id="PTHR43081">
    <property type="entry name" value="ADENYLATE CYCLASE, TERMINAL-DIFFERENTIATION SPECIFIC-RELATED"/>
    <property type="match status" value="1"/>
</dbReference>
<evidence type="ECO:0000256" key="1">
    <source>
        <dbReference type="SAM" id="MobiDB-lite"/>
    </source>
</evidence>
<dbReference type="EMBL" id="JANBUO010001099">
    <property type="protein sequence ID" value="KAJ2799858.1"/>
    <property type="molecule type" value="Genomic_DNA"/>
</dbReference>
<sequence length="1194" mass="130292">MQGHHLTSADISTPGHGLFGSKSTENATSDPQGGSTTVVAYIHGRMLHVANVGDALGVVSRRGTPVMLSARHDPYDVAEIRRIRSIGGYITQQGKVQGQTDITRAFGYFHLLPYVNADPTINSLLLTEEDEFLIMANRPVWDAITPQIAVDIARKHRRDPRLAAARVRDHVVAYGATKSIMVMVIGFGPMFAKNTGRPMRGFSVRDSVYPGVPDHRARYAMSRRMSRSPSAVMPPAFGSRPSVSHPIMVDGKGGSSGMYPIPGVQNASVPITNIQGTYDMADEFDEFSSMPLTRTRRQRDRDVSARPGDSTLARLEREVPPPVGEVALVFTDVKNSTVQWETNPIAMRSAIKVHNGIMRRMLRSIGGYEVKTEGDAFMVSFPTVASALHWCLAVQMTFLTADWPQEILDSPHGCPIYWPPEDEMNNDGRGGGGYGEGENRHLIYRGLRVRMGMHFGNPVSEEDPITRRMDYFGPMVNRAARISGAADGGQVYVSQDVMDEVFAILGLFDTADHSGISDMRQIIEEPSLARDVQALKNLGLCAVQVGEIRLKGLESPEFVSHVYAAALRGRIDMHAQEEEIRQKQKKKQDWAVRENSSGNSRLAKQRGNKAFKSTDSLTQATSNGQNGQGERRSSLDEGSLQAYSESASPQALSALPSPRGSINRKASAAATQQRSVRDLTIDLTGGLGGDTRGVIRHAGNLPLWSAPIGQRSESLLQHRVDGVEQLESIDEDGRSRIYQLHPGSQGVGRASKEYGGARMASSFSNQLTTRSPLYLPQPYYQQMHGAPGMTPTWSRQGSMSYLNGAVFPAGYSWQLSAAASRNPSKGSIFNSRSSIDRDSVGYQFVDPLQLDILHRLIYRLTILATEPDTTAVLPSFDYFVTRQADELGSYRLQRSSTVSVPRAPTSSSALLKAPSQQQLGKVTPAVSVTSASDEQVANDKSAAKPPLPSLPPPPLPQTRSSISSVDDMLDGIGSPDMSGSTQAKDAALSTYPSTTMGSAALPAPRLPADGYPIRARSVSPTMMQPVPIHTSLTHRHTQSVSPAPYRSLRHASASTTRISELANKGLHGTHMPLALNEPPVPLYLFDGMSQRHLIATLAMLARELECTVDALEMRMDSDDDRTGRSTTRSNGRNDSKMDMDMGMDRASALRQALEQVANSSNGLKVRDDVEWTEEHVLRALDAYASQLEHKSEQL</sequence>
<feature type="compositionally biased region" description="Basic and acidic residues" evidence="1">
    <location>
        <begin position="580"/>
        <end position="592"/>
    </location>
</feature>
<keyword evidence="4" id="KW-0456">Lyase</keyword>
<dbReference type="Gene3D" id="3.60.40.10">
    <property type="entry name" value="PPM-type phosphatase domain"/>
    <property type="match status" value="1"/>
</dbReference>
<keyword evidence="5" id="KW-1185">Reference proteome</keyword>
<dbReference type="SUPFAM" id="SSF81606">
    <property type="entry name" value="PP2C-like"/>
    <property type="match status" value="1"/>
</dbReference>
<organism evidence="4 5">
    <name type="scientific">Coemansia guatemalensis</name>
    <dbReference type="NCBI Taxonomy" id="2761395"/>
    <lineage>
        <taxon>Eukaryota</taxon>
        <taxon>Fungi</taxon>
        <taxon>Fungi incertae sedis</taxon>
        <taxon>Zoopagomycota</taxon>
        <taxon>Kickxellomycotina</taxon>
        <taxon>Kickxellomycetes</taxon>
        <taxon>Kickxellales</taxon>
        <taxon>Kickxellaceae</taxon>
        <taxon>Coemansia</taxon>
    </lineage>
</organism>
<protein>
    <submittedName>
        <fullName evidence="4">Cysteinyl-tRNA synthetase</fullName>
        <ecNumber evidence="4">4.6.1.1</ecNumber>
    </submittedName>
</protein>
<dbReference type="PROSITE" id="PS50125">
    <property type="entry name" value="GUANYLATE_CYCLASE_2"/>
    <property type="match status" value="1"/>
</dbReference>
<feature type="compositionally biased region" description="Pro residues" evidence="1">
    <location>
        <begin position="945"/>
        <end position="956"/>
    </location>
</feature>
<dbReference type="SMART" id="SM00044">
    <property type="entry name" value="CYCc"/>
    <property type="match status" value="1"/>
</dbReference>
<feature type="compositionally biased region" description="Polar residues" evidence="1">
    <location>
        <begin position="21"/>
        <end position="33"/>
    </location>
</feature>
<feature type="region of interest" description="Disordered" evidence="1">
    <location>
        <begin position="1117"/>
        <end position="1139"/>
    </location>
</feature>
<feature type="compositionally biased region" description="Polar residues" evidence="1">
    <location>
        <begin position="611"/>
        <end position="625"/>
    </location>
</feature>
<feature type="region of interest" description="Disordered" evidence="1">
    <location>
        <begin position="1"/>
        <end position="33"/>
    </location>
</feature>
<dbReference type="GO" id="GO:0035556">
    <property type="term" value="P:intracellular signal transduction"/>
    <property type="evidence" value="ECO:0007669"/>
    <property type="project" value="InterPro"/>
</dbReference>
<comment type="caution">
    <text evidence="4">The sequence shown here is derived from an EMBL/GenBank/DDBJ whole genome shotgun (WGS) entry which is preliminary data.</text>
</comment>
<feature type="compositionally biased region" description="Low complexity" evidence="1">
    <location>
        <begin position="644"/>
        <end position="658"/>
    </location>
</feature>
<dbReference type="PROSITE" id="PS51746">
    <property type="entry name" value="PPM_2"/>
    <property type="match status" value="1"/>
</dbReference>
<dbReference type="InterPro" id="IPR036457">
    <property type="entry name" value="PPM-type-like_dom_sf"/>
</dbReference>
<dbReference type="Gene3D" id="3.30.70.1230">
    <property type="entry name" value="Nucleotide cyclase"/>
    <property type="match status" value="1"/>
</dbReference>
<evidence type="ECO:0000259" key="3">
    <source>
        <dbReference type="PROSITE" id="PS51746"/>
    </source>
</evidence>
<dbReference type="EC" id="4.6.1.1" evidence="4"/>
<feature type="region of interest" description="Disordered" evidence="1">
    <location>
        <begin position="580"/>
        <end position="674"/>
    </location>
</feature>
<dbReference type="SUPFAM" id="SSF55073">
    <property type="entry name" value="Nucleotide cyclase"/>
    <property type="match status" value="1"/>
</dbReference>
<dbReference type="InterPro" id="IPR029787">
    <property type="entry name" value="Nucleotide_cyclase"/>
</dbReference>
<gene>
    <name evidence="4" type="primary">CYR1_2</name>
    <name evidence="4" type="ORF">H4R20_004270</name>
</gene>
<dbReference type="InterPro" id="IPR050697">
    <property type="entry name" value="Adenylyl/Guanylyl_Cyclase_3/4"/>
</dbReference>